<evidence type="ECO:0000256" key="1">
    <source>
        <dbReference type="SAM" id="Phobius"/>
    </source>
</evidence>
<proteinExistence type="predicted"/>
<sequence>MEDKMRGEVLIPAGVILIVAGILLTFIGGAITAGSQSKDKGEVKAAGVVMIGPIPIIFGSDRNMAITGVVLALILMVVAYLLFYR</sequence>
<reference evidence="2 3" key="1">
    <citation type="journal article" date="1997" name="J. Bacteriol.">
        <title>Complete genome sequence of Methanobacterium thermoautotrophicum deltaH: functional analysis and comparative genomics.</title>
        <authorList>
            <person name="Smith D.R."/>
            <person name="Doucette-Stamm L.A."/>
            <person name="Deloughery C."/>
            <person name="Lee H.-M."/>
            <person name="Dubois J."/>
            <person name="Aldredge T."/>
            <person name="Bashirzadeh R."/>
            <person name="Blakely D."/>
            <person name="Cook R."/>
            <person name="Gilbert K."/>
            <person name="Harrison D."/>
            <person name="Hoang L."/>
            <person name="Keagle P."/>
            <person name="Lumm W."/>
            <person name="Pothier B."/>
            <person name="Qiu D."/>
            <person name="Spadafora R."/>
            <person name="Vicare R."/>
            <person name="Wang Y."/>
            <person name="Wierzbowski J."/>
            <person name="Gibson R."/>
            <person name="Jiwani N."/>
            <person name="Caruso A."/>
            <person name="Bush D."/>
            <person name="Safer H."/>
            <person name="Patwell D."/>
            <person name="Prabhakar S."/>
            <person name="McDougall S."/>
            <person name="Shimer G."/>
            <person name="Goyal A."/>
            <person name="Pietrovski S."/>
            <person name="Church G.M."/>
            <person name="Daniels C.J."/>
            <person name="Mao J.-i."/>
            <person name="Rice P."/>
            <person name="Nolling J."/>
            <person name="Reeve J.N."/>
        </authorList>
    </citation>
    <scope>NUCLEOTIDE SEQUENCE [LARGE SCALE GENOMIC DNA]</scope>
    <source>
        <strain evidence="3">ATCC 29096 / DSM 1053 / JCM 10044 / NBRC 100330 / Delta H</strain>
    </source>
</reference>
<dbReference type="EnsemblBacteria" id="AAB85106">
    <property type="protein sequence ID" value="AAB85106"/>
    <property type="gene ID" value="MTH_600"/>
</dbReference>
<keyword evidence="3" id="KW-1185">Reference proteome</keyword>
<dbReference type="EMBL" id="AE000666">
    <property type="protein sequence ID" value="AAB85106.1"/>
    <property type="molecule type" value="Genomic_DNA"/>
</dbReference>
<organism evidence="2 3">
    <name type="scientific">Methanothermobacter thermautotrophicus (strain ATCC 29096 / DSM 1053 / JCM 10044 / NBRC 100330 / Delta H)</name>
    <name type="common">Methanobacterium thermoautotrophicum</name>
    <dbReference type="NCBI Taxonomy" id="187420"/>
    <lineage>
        <taxon>Archaea</taxon>
        <taxon>Methanobacteriati</taxon>
        <taxon>Methanobacteriota</taxon>
        <taxon>Methanomada group</taxon>
        <taxon>Methanobacteria</taxon>
        <taxon>Methanobacteriales</taxon>
        <taxon>Methanobacteriaceae</taxon>
        <taxon>Methanothermobacter</taxon>
    </lineage>
</organism>
<dbReference type="Proteomes" id="UP000005223">
    <property type="component" value="Chromosome"/>
</dbReference>
<dbReference type="PaxDb" id="187420-MTH_600"/>
<name>O26700_METTH</name>
<keyword evidence="1" id="KW-1133">Transmembrane helix</keyword>
<dbReference type="PATRIC" id="fig|187420.15.peg.581"/>
<evidence type="ECO:0000313" key="2">
    <source>
        <dbReference type="EMBL" id="AAB85106.1"/>
    </source>
</evidence>
<keyword evidence="1" id="KW-0472">Membrane</keyword>
<dbReference type="AlphaFoldDB" id="O26700"/>
<dbReference type="InterPro" id="IPR002849">
    <property type="entry name" value="DUF131"/>
</dbReference>
<feature type="transmembrane region" description="Helical" evidence="1">
    <location>
        <begin position="65"/>
        <end position="84"/>
    </location>
</feature>
<protein>
    <submittedName>
        <fullName evidence="2">Conserved protein</fullName>
    </submittedName>
</protein>
<dbReference type="NCBIfam" id="TIGR00304">
    <property type="entry name" value="TIGR00304 family membrane protein"/>
    <property type="match status" value="1"/>
</dbReference>
<dbReference type="PIR" id="G69179">
    <property type="entry name" value="G69179"/>
</dbReference>
<dbReference type="HOGENOM" id="CLU_149108_3_0_2"/>
<accession>O26700</accession>
<feature type="transmembrane region" description="Helical" evidence="1">
    <location>
        <begin position="12"/>
        <end position="31"/>
    </location>
</feature>
<dbReference type="InParanoid" id="O26700"/>
<dbReference type="STRING" id="187420.MTH_600"/>
<evidence type="ECO:0000313" key="3">
    <source>
        <dbReference type="Proteomes" id="UP000005223"/>
    </source>
</evidence>
<dbReference type="KEGG" id="mth:MTH_600"/>
<dbReference type="Pfam" id="PF01998">
    <property type="entry name" value="DUF131"/>
    <property type="match status" value="1"/>
</dbReference>
<keyword evidence="1" id="KW-0812">Transmembrane</keyword>
<gene>
    <name evidence="2" type="ordered locus">MTH_600</name>
</gene>